<dbReference type="PROSITE" id="PS51444">
    <property type="entry name" value="FH2"/>
    <property type="match status" value="1"/>
</dbReference>
<feature type="region of interest" description="Disordered" evidence="1">
    <location>
        <begin position="417"/>
        <end position="439"/>
    </location>
</feature>
<proteinExistence type="predicted"/>
<dbReference type="PANTHER" id="PTHR46345:SF7">
    <property type="entry name" value="FH2 DOMAIN CONTAINING 3-RELATED"/>
    <property type="match status" value="1"/>
</dbReference>
<dbReference type="PANTHER" id="PTHR46345">
    <property type="entry name" value="INVERTED FORMIN-2"/>
    <property type="match status" value="1"/>
</dbReference>
<organism evidence="3 4">
    <name type="scientific">Scomber scombrus</name>
    <name type="common">Atlantic mackerel</name>
    <name type="synonym">Scomber vernalis</name>
    <dbReference type="NCBI Taxonomy" id="13677"/>
    <lineage>
        <taxon>Eukaryota</taxon>
        <taxon>Metazoa</taxon>
        <taxon>Chordata</taxon>
        <taxon>Craniata</taxon>
        <taxon>Vertebrata</taxon>
        <taxon>Euteleostomi</taxon>
        <taxon>Actinopterygii</taxon>
        <taxon>Neopterygii</taxon>
        <taxon>Teleostei</taxon>
        <taxon>Neoteleostei</taxon>
        <taxon>Acanthomorphata</taxon>
        <taxon>Pelagiaria</taxon>
        <taxon>Scombriformes</taxon>
        <taxon>Scombridae</taxon>
        <taxon>Scomber</taxon>
    </lineage>
</organism>
<dbReference type="AlphaFoldDB" id="A0AAV1PAP2"/>
<dbReference type="Proteomes" id="UP001314229">
    <property type="component" value="Unassembled WGS sequence"/>
</dbReference>
<feature type="region of interest" description="Disordered" evidence="1">
    <location>
        <begin position="455"/>
        <end position="500"/>
    </location>
</feature>
<feature type="compositionally biased region" description="Basic and acidic residues" evidence="1">
    <location>
        <begin position="531"/>
        <end position="554"/>
    </location>
</feature>
<name>A0AAV1PAP2_SCOSC</name>
<feature type="region of interest" description="Disordered" evidence="1">
    <location>
        <begin position="1"/>
        <end position="28"/>
    </location>
</feature>
<dbReference type="SMART" id="SM00498">
    <property type="entry name" value="FH2"/>
    <property type="match status" value="1"/>
</dbReference>
<feature type="compositionally biased region" description="Polar residues" evidence="1">
    <location>
        <begin position="768"/>
        <end position="792"/>
    </location>
</feature>
<feature type="region of interest" description="Disordered" evidence="1">
    <location>
        <begin position="516"/>
        <end position="798"/>
    </location>
</feature>
<protein>
    <submittedName>
        <fullName evidence="3">FH2 domain-containing protein 1</fullName>
    </submittedName>
</protein>
<feature type="compositionally biased region" description="Low complexity" evidence="1">
    <location>
        <begin position="610"/>
        <end position="621"/>
    </location>
</feature>
<feature type="compositionally biased region" description="Polar residues" evidence="1">
    <location>
        <begin position="711"/>
        <end position="727"/>
    </location>
</feature>
<dbReference type="SUPFAM" id="SSF101447">
    <property type="entry name" value="Formin homology 2 domain (FH2 domain)"/>
    <property type="match status" value="1"/>
</dbReference>
<feature type="domain" description="FH2" evidence="2">
    <location>
        <begin position="30"/>
        <end position="425"/>
    </location>
</feature>
<feature type="compositionally biased region" description="Acidic residues" evidence="1">
    <location>
        <begin position="579"/>
        <end position="590"/>
    </location>
</feature>
<keyword evidence="4" id="KW-1185">Reference proteome</keyword>
<comment type="caution">
    <text evidence="3">The sequence shown here is derived from an EMBL/GenBank/DDBJ whole genome shotgun (WGS) entry which is preliminary data.</text>
</comment>
<dbReference type="InterPro" id="IPR015425">
    <property type="entry name" value="FH2_Formin"/>
</dbReference>
<dbReference type="EMBL" id="CAWUFR010000127">
    <property type="protein sequence ID" value="CAK6968916.1"/>
    <property type="molecule type" value="Genomic_DNA"/>
</dbReference>
<feature type="compositionally biased region" description="Low complexity" evidence="1">
    <location>
        <begin position="465"/>
        <end position="484"/>
    </location>
</feature>
<feature type="compositionally biased region" description="Polar residues" evidence="1">
    <location>
        <begin position="520"/>
        <end position="530"/>
    </location>
</feature>
<evidence type="ECO:0000313" key="3">
    <source>
        <dbReference type="EMBL" id="CAK6968916.1"/>
    </source>
</evidence>
<evidence type="ECO:0000256" key="1">
    <source>
        <dbReference type="SAM" id="MobiDB-lite"/>
    </source>
</evidence>
<feature type="compositionally biased region" description="Pro residues" evidence="1">
    <location>
        <begin position="1"/>
        <end position="24"/>
    </location>
</feature>
<accession>A0AAV1PAP2</accession>
<evidence type="ECO:0000313" key="4">
    <source>
        <dbReference type="Proteomes" id="UP001314229"/>
    </source>
</evidence>
<gene>
    <name evidence="3" type="ORF">FSCOSCO3_A033502</name>
</gene>
<feature type="compositionally biased region" description="Polar residues" evidence="1">
    <location>
        <begin position="556"/>
        <end position="570"/>
    </location>
</feature>
<reference evidence="3 4" key="1">
    <citation type="submission" date="2024-01" db="EMBL/GenBank/DDBJ databases">
        <authorList>
            <person name="Alioto T."/>
            <person name="Alioto T."/>
            <person name="Gomez Garrido J."/>
        </authorList>
    </citation>
    <scope>NUCLEOTIDE SEQUENCE [LARGE SCALE GENOMIC DNA]</scope>
</reference>
<dbReference type="Gene3D" id="1.20.58.2220">
    <property type="entry name" value="Formin, FH2 domain"/>
    <property type="match status" value="1"/>
</dbReference>
<feature type="compositionally biased region" description="Basic and acidic residues" evidence="1">
    <location>
        <begin position="592"/>
        <end position="601"/>
    </location>
</feature>
<sequence length="834" mass="92412">MQPGGPPAPPPPPPPPLPPPPPALNGPGLIAKGEHRRSRMRNFNWETIPKHTVIGKHNIWTVDKPDGEYELDTDRMEELFSHKQGQQQLKALKRQSFRGVPTAASGGEMVSILSSKQSMNIGIFLKQFKRPVTDMIEEVKSGNALSFGSGKLRELCKMLPDDGEMKQLLSFKGDQSALPDADLFMLMLVKIPSYEVRVSSLVLKEEFFPLMDEMKEFICTLTTAAKELLDSDHLHSVIRLVLKTGNYMNAGGYAGSAIGFRMASLLKLVDTKANKPGMNLMHYVVMEAQKADMALLRFPEQLKHIEAAARINKCDIEAEFQRQIKKVKDAKANTLKQEDLKAQMEDFLKEAEVCVAETEADLKELQSVSDSVAEYFCEDPSKFKMEECCSIFKSFCERFMRAMQENKAREMAELKRRHKDRLHNAAKRRSTATCSSRDKEMDGIALESMLQNFLTNRVSRRRSGRPSSTYGSPTSGSPNNGSLSEITSQANLPTGNQNKGGLFRIKEMSRKEWNSAGELTGNSSQNNTESNSKDNKAKDGIPHKEMKTPGKEDSAGITNPASKIPSTSFPDKSFSAPTEDGEEDIQDNNEAEAQKLREASKKVLQFQNNVSSGRTGSVSSGEHSLENQKSPGANSALPRQYTFDEETQRYPGDPTNEDLVKFLLNPQSPSKRNLGRRHTLPTKVPEREEEDEDNLWVQPSGRTANPAERNTGIQQVESAGHNSNQVFDFTDPSDKLGASNQSPPSAERKSKPNVSLTHTPAADEGPGEQNQEGKSAEPTSTHNSPQINSENTPPKMAWIKTETSGLFFSFFKRLGDMSKQNSKETVHKGSGSGV</sequence>
<feature type="compositionally biased region" description="Basic residues" evidence="1">
    <location>
        <begin position="417"/>
        <end position="430"/>
    </location>
</feature>
<dbReference type="Pfam" id="PF02181">
    <property type="entry name" value="FH2"/>
    <property type="match status" value="1"/>
</dbReference>
<evidence type="ECO:0000259" key="2">
    <source>
        <dbReference type="PROSITE" id="PS51444"/>
    </source>
</evidence>
<feature type="compositionally biased region" description="Polar residues" evidence="1">
    <location>
        <begin position="485"/>
        <end position="499"/>
    </location>
</feature>
<dbReference type="InterPro" id="IPR042201">
    <property type="entry name" value="FH2_Formin_sf"/>
</dbReference>